<dbReference type="GO" id="GO:0005886">
    <property type="term" value="C:plasma membrane"/>
    <property type="evidence" value="ECO:0007669"/>
    <property type="project" value="UniProtKB-SubCell"/>
</dbReference>
<accession>A0A1G9FPM5</accession>
<comment type="subcellular location">
    <subcellularLocation>
        <location evidence="1">Cell membrane</location>
        <topology evidence="1">Multi-pass membrane protein</topology>
    </subcellularLocation>
</comment>
<dbReference type="AlphaFoldDB" id="A0A1G9FPM5"/>
<sequence>MINELITKARLKNFMLIIIGSVLYATSVNVFTVPNDLTEGGLTGFSLILFYLIDIPPSYTIFIINMFILAVGYKFLDKKTLHYTLVANAIISVMLLMVTGYQFIPETTLLAPIGSGIFMGAGIGLIMLGHGTTAGSDIIAKLMEKYLGINIPTGLLMIDVFIVLPSAFIIGAENAFLTLINLYIQSKVIDFILEGLNPRKSFFIISKKHLEIAEAIENQLGRGITILDGRGYYTKEKKDILYIIISRREVLPIKRIVEAIDPNAFMTISHVQEVTGEGFSYLAQEVQAERITEAEEEWIEEQRVANESE</sequence>
<dbReference type="STRING" id="426701.SAMN04488098_10834"/>
<dbReference type="RefSeq" id="WP_091268863.1">
    <property type="nucleotide sequence ID" value="NZ_FNFK01000083.1"/>
</dbReference>
<dbReference type="InterPro" id="IPR015867">
    <property type="entry name" value="N-reg_PII/ATP_PRibTrfase_C"/>
</dbReference>
<evidence type="ECO:0000256" key="3">
    <source>
        <dbReference type="ARBA" id="ARBA00022692"/>
    </source>
</evidence>
<dbReference type="InterPro" id="IPR019264">
    <property type="entry name" value="DUF2179"/>
</dbReference>
<dbReference type="CDD" id="cd16380">
    <property type="entry name" value="YitT_C"/>
    <property type="match status" value="1"/>
</dbReference>
<feature type="transmembrane region" description="Helical" evidence="6">
    <location>
        <begin position="12"/>
        <end position="33"/>
    </location>
</feature>
<dbReference type="InterPro" id="IPR051461">
    <property type="entry name" value="UPF0750_membrane"/>
</dbReference>
<dbReference type="PIRSF" id="PIRSF006483">
    <property type="entry name" value="Membrane_protein_YitT"/>
    <property type="match status" value="1"/>
</dbReference>
<keyword evidence="4 6" id="KW-1133">Transmembrane helix</keyword>
<name>A0A1G9FPM5_9LACT</name>
<dbReference type="InterPro" id="IPR003740">
    <property type="entry name" value="YitT"/>
</dbReference>
<evidence type="ECO:0000259" key="7">
    <source>
        <dbReference type="Pfam" id="PF10035"/>
    </source>
</evidence>
<dbReference type="Gene3D" id="3.30.70.120">
    <property type="match status" value="1"/>
</dbReference>
<keyword evidence="2" id="KW-1003">Cell membrane</keyword>
<feature type="transmembrane region" description="Helical" evidence="6">
    <location>
        <begin position="149"/>
        <end position="170"/>
    </location>
</feature>
<evidence type="ECO:0000313" key="8">
    <source>
        <dbReference type="EMBL" id="SDK90083.1"/>
    </source>
</evidence>
<keyword evidence="3 6" id="KW-0812">Transmembrane</keyword>
<feature type="transmembrane region" description="Helical" evidence="6">
    <location>
        <begin position="45"/>
        <end position="71"/>
    </location>
</feature>
<keyword evidence="5 6" id="KW-0472">Membrane</keyword>
<evidence type="ECO:0000256" key="2">
    <source>
        <dbReference type="ARBA" id="ARBA00022475"/>
    </source>
</evidence>
<dbReference type="OrthoDB" id="1758221at2"/>
<dbReference type="Proteomes" id="UP000199433">
    <property type="component" value="Unassembled WGS sequence"/>
</dbReference>
<dbReference type="PANTHER" id="PTHR33545">
    <property type="entry name" value="UPF0750 MEMBRANE PROTEIN YITT-RELATED"/>
    <property type="match status" value="1"/>
</dbReference>
<dbReference type="Pfam" id="PF10035">
    <property type="entry name" value="DUF2179"/>
    <property type="match status" value="1"/>
</dbReference>
<dbReference type="EMBL" id="FNFK01000083">
    <property type="protein sequence ID" value="SDK90083.1"/>
    <property type="molecule type" value="Genomic_DNA"/>
</dbReference>
<dbReference type="Pfam" id="PF02588">
    <property type="entry name" value="YitT_membrane"/>
    <property type="match status" value="1"/>
</dbReference>
<dbReference type="PANTHER" id="PTHR33545:SF4">
    <property type="entry name" value="UPF0750 MEMBRANE PROTEIN YXKD"/>
    <property type="match status" value="1"/>
</dbReference>
<feature type="transmembrane region" description="Helical" evidence="6">
    <location>
        <begin position="83"/>
        <end position="103"/>
    </location>
</feature>
<gene>
    <name evidence="8" type="ORF">SAMN04488098_10834</name>
</gene>
<evidence type="ECO:0000256" key="5">
    <source>
        <dbReference type="ARBA" id="ARBA00023136"/>
    </source>
</evidence>
<feature type="domain" description="DUF2179" evidence="7">
    <location>
        <begin position="222"/>
        <end position="276"/>
    </location>
</feature>
<evidence type="ECO:0000256" key="6">
    <source>
        <dbReference type="SAM" id="Phobius"/>
    </source>
</evidence>
<proteinExistence type="predicted"/>
<feature type="transmembrane region" description="Helical" evidence="6">
    <location>
        <begin position="109"/>
        <end position="128"/>
    </location>
</feature>
<keyword evidence="9" id="KW-1185">Reference proteome</keyword>
<protein>
    <submittedName>
        <fullName evidence="8">Uncharacterized membrane-anchored protein YitT, contains DUF161 and DUF2179 domains</fullName>
    </submittedName>
</protein>
<evidence type="ECO:0000256" key="4">
    <source>
        <dbReference type="ARBA" id="ARBA00022989"/>
    </source>
</evidence>
<evidence type="ECO:0000313" key="9">
    <source>
        <dbReference type="Proteomes" id="UP000199433"/>
    </source>
</evidence>
<organism evidence="8 9">
    <name type="scientific">Alkalibacterium thalassium</name>
    <dbReference type="NCBI Taxonomy" id="426701"/>
    <lineage>
        <taxon>Bacteria</taxon>
        <taxon>Bacillati</taxon>
        <taxon>Bacillota</taxon>
        <taxon>Bacilli</taxon>
        <taxon>Lactobacillales</taxon>
        <taxon>Carnobacteriaceae</taxon>
        <taxon>Alkalibacterium</taxon>
    </lineage>
</organism>
<reference evidence="9" key="1">
    <citation type="submission" date="2016-10" db="EMBL/GenBank/DDBJ databases">
        <authorList>
            <person name="Varghese N."/>
            <person name="Submissions S."/>
        </authorList>
    </citation>
    <scope>NUCLEOTIDE SEQUENCE [LARGE SCALE GENOMIC DNA]</scope>
    <source>
        <strain evidence="9">DSM 19181</strain>
    </source>
</reference>
<evidence type="ECO:0000256" key="1">
    <source>
        <dbReference type="ARBA" id="ARBA00004651"/>
    </source>
</evidence>